<dbReference type="KEGG" id="pcz:PCL1606_10460"/>
<protein>
    <submittedName>
        <fullName evidence="1">Uncharacterized protein</fullName>
    </submittedName>
</protein>
<evidence type="ECO:0000313" key="1">
    <source>
        <dbReference type="EMBL" id="AKA22501.1"/>
    </source>
</evidence>
<name>A0A0D5XTT4_9PSED</name>
<proteinExistence type="predicted"/>
<organism evidence="1 2">
    <name type="scientific">Pseudomonas chlororaphis</name>
    <dbReference type="NCBI Taxonomy" id="587753"/>
    <lineage>
        <taxon>Bacteria</taxon>
        <taxon>Pseudomonadati</taxon>
        <taxon>Pseudomonadota</taxon>
        <taxon>Gammaproteobacteria</taxon>
        <taxon>Pseudomonadales</taxon>
        <taxon>Pseudomonadaceae</taxon>
        <taxon>Pseudomonas</taxon>
    </lineage>
</organism>
<dbReference type="Proteomes" id="UP000032748">
    <property type="component" value="Chromosome"/>
</dbReference>
<dbReference type="PATRIC" id="fig|587753.10.peg.1039"/>
<evidence type="ECO:0000313" key="2">
    <source>
        <dbReference type="Proteomes" id="UP000032748"/>
    </source>
</evidence>
<sequence>MLEDLRSYRSLAGARQRLQSPRCPCVWMFLYSDIPVAAAEPWRGCDRPRSGRRILRALEDLRSYRSLAGARQRLQSPRCSCVWMFLHSDIPVAAAEPWRGCDRPRSGRRILRALEDLRSYRSLAGARQRLQSPRCSCVWMFLHSDIPVAAAEPWRGCERPRSGRKISRALEDLRSYRSLARARQRLQGSCCACRCYRRSGNIR</sequence>
<dbReference type="EMBL" id="CP011110">
    <property type="protein sequence ID" value="AKA22501.1"/>
    <property type="molecule type" value="Genomic_DNA"/>
</dbReference>
<gene>
    <name evidence="1" type="ORF">PCL1606_10460</name>
</gene>
<reference evidence="1 2" key="1">
    <citation type="journal article" date="2015" name="Mol. Plant Microbe Interact.">
        <title>Comparative Genomic Analysis of Pseudomonas chlororaphis PCL1606 Reveals New Insight into Antifungal Compounds Involved in Biocontrol.</title>
        <authorList>
            <person name="Calderon C.E."/>
            <person name="Ramos C."/>
            <person name="de Vicente A."/>
            <person name="Cazorla F.M."/>
        </authorList>
    </citation>
    <scope>NUCLEOTIDE SEQUENCE [LARGE SCALE GENOMIC DNA]</scope>
    <source>
        <strain evidence="1 2">PCL1606</strain>
    </source>
</reference>
<dbReference type="AlphaFoldDB" id="A0A0D5XTT4"/>
<accession>A0A0D5XTT4</accession>